<evidence type="ECO:0000313" key="2">
    <source>
        <dbReference type="Proteomes" id="UP001152622"/>
    </source>
</evidence>
<organism evidence="1 2">
    <name type="scientific">Synaphobranchus kaupii</name>
    <name type="common">Kaup's arrowtooth eel</name>
    <dbReference type="NCBI Taxonomy" id="118154"/>
    <lineage>
        <taxon>Eukaryota</taxon>
        <taxon>Metazoa</taxon>
        <taxon>Chordata</taxon>
        <taxon>Craniata</taxon>
        <taxon>Vertebrata</taxon>
        <taxon>Euteleostomi</taxon>
        <taxon>Actinopterygii</taxon>
        <taxon>Neopterygii</taxon>
        <taxon>Teleostei</taxon>
        <taxon>Anguilliformes</taxon>
        <taxon>Synaphobranchidae</taxon>
        <taxon>Synaphobranchus</taxon>
    </lineage>
</organism>
<dbReference type="EMBL" id="JAINUF010000002">
    <property type="protein sequence ID" value="KAJ8375956.1"/>
    <property type="molecule type" value="Genomic_DNA"/>
</dbReference>
<sequence length="71" mass="7504">MDHCNSASGRLGDRAIASIVVLTIYLLKWEGLLCSVLSVGSAVLHCGKRPSCDSRAAHRQGVICEGEFSSA</sequence>
<gene>
    <name evidence="1" type="ORF">SKAU_G00065360</name>
</gene>
<protein>
    <submittedName>
        <fullName evidence="1">Uncharacterized protein</fullName>
    </submittedName>
</protein>
<comment type="caution">
    <text evidence="1">The sequence shown here is derived from an EMBL/GenBank/DDBJ whole genome shotgun (WGS) entry which is preliminary data.</text>
</comment>
<proteinExistence type="predicted"/>
<name>A0A9Q1G654_SYNKA</name>
<dbReference type="Proteomes" id="UP001152622">
    <property type="component" value="Chromosome 2"/>
</dbReference>
<dbReference type="AlphaFoldDB" id="A0A9Q1G654"/>
<keyword evidence="2" id="KW-1185">Reference proteome</keyword>
<accession>A0A9Q1G654</accession>
<evidence type="ECO:0000313" key="1">
    <source>
        <dbReference type="EMBL" id="KAJ8375956.1"/>
    </source>
</evidence>
<reference evidence="1" key="1">
    <citation type="journal article" date="2023" name="Science">
        <title>Genome structures resolve the early diversification of teleost fishes.</title>
        <authorList>
            <person name="Parey E."/>
            <person name="Louis A."/>
            <person name="Montfort J."/>
            <person name="Bouchez O."/>
            <person name="Roques C."/>
            <person name="Iampietro C."/>
            <person name="Lluch J."/>
            <person name="Castinel A."/>
            <person name="Donnadieu C."/>
            <person name="Desvignes T."/>
            <person name="Floi Bucao C."/>
            <person name="Jouanno E."/>
            <person name="Wen M."/>
            <person name="Mejri S."/>
            <person name="Dirks R."/>
            <person name="Jansen H."/>
            <person name="Henkel C."/>
            <person name="Chen W.J."/>
            <person name="Zahm M."/>
            <person name="Cabau C."/>
            <person name="Klopp C."/>
            <person name="Thompson A.W."/>
            <person name="Robinson-Rechavi M."/>
            <person name="Braasch I."/>
            <person name="Lecointre G."/>
            <person name="Bobe J."/>
            <person name="Postlethwait J.H."/>
            <person name="Berthelot C."/>
            <person name="Roest Crollius H."/>
            <person name="Guiguen Y."/>
        </authorList>
    </citation>
    <scope>NUCLEOTIDE SEQUENCE</scope>
    <source>
        <strain evidence="1">WJC10195</strain>
    </source>
</reference>